<dbReference type="PANTHER" id="PTHR47738">
    <property type="entry name" value="PTS SYSTEM FRUCTOSE-LIKE EIIA COMPONENT-RELATED"/>
    <property type="match status" value="1"/>
</dbReference>
<protein>
    <recommendedName>
        <fullName evidence="1">PTS EIIA type-2 domain-containing protein</fullName>
    </recommendedName>
</protein>
<evidence type="ECO:0000259" key="1">
    <source>
        <dbReference type="PROSITE" id="PS51094"/>
    </source>
</evidence>
<dbReference type="Pfam" id="PF00359">
    <property type="entry name" value="PTS_EIIA_2"/>
    <property type="match status" value="1"/>
</dbReference>
<dbReference type="InterPro" id="IPR051541">
    <property type="entry name" value="PTS_SugarTrans_NitroReg"/>
</dbReference>
<dbReference type="RefSeq" id="WP_007005864.1">
    <property type="nucleotide sequence ID" value="NZ_GG770805.1"/>
</dbReference>
<name>D5RMP5_9PROT</name>
<evidence type="ECO:0000313" key="3">
    <source>
        <dbReference type="Proteomes" id="UP000005324"/>
    </source>
</evidence>
<dbReference type="PROSITE" id="PS51094">
    <property type="entry name" value="PTS_EIIA_TYPE_2"/>
    <property type="match status" value="1"/>
</dbReference>
<feature type="non-terminal residue" evidence="2">
    <location>
        <position position="103"/>
    </location>
</feature>
<organism evidence="2 3">
    <name type="scientific">Pseudoroseomonas cervicalis ATCC 49957</name>
    <dbReference type="NCBI Taxonomy" id="525371"/>
    <lineage>
        <taxon>Bacteria</taxon>
        <taxon>Pseudomonadati</taxon>
        <taxon>Pseudomonadota</taxon>
        <taxon>Alphaproteobacteria</taxon>
        <taxon>Acetobacterales</taxon>
        <taxon>Roseomonadaceae</taxon>
        <taxon>Roseomonas</taxon>
    </lineage>
</organism>
<dbReference type="Gene3D" id="3.40.930.10">
    <property type="entry name" value="Mannitol-specific EII, Chain A"/>
    <property type="match status" value="1"/>
</dbReference>
<sequence length="103" mass="11017">MAINDLFPGEDSILSLAPADKAELLALLAEQAAERIGRPQREVLEALTARERLGSTALGRGVGLPHARLEGLAAPLALLARLQRPIEFDARDGDPVDLVFLVL</sequence>
<dbReference type="InterPro" id="IPR016152">
    <property type="entry name" value="PTrfase/Anion_transptr"/>
</dbReference>
<accession>D5RMP5</accession>
<feature type="domain" description="PTS EIIA type-2" evidence="1">
    <location>
        <begin position="5"/>
        <end position="103"/>
    </location>
</feature>
<keyword evidence="3" id="KW-1185">Reference proteome</keyword>
<reference evidence="2 3" key="1">
    <citation type="submission" date="2010-04" db="EMBL/GenBank/DDBJ databases">
        <authorList>
            <person name="Qin X."/>
            <person name="Bachman B."/>
            <person name="Battles P."/>
            <person name="Bell A."/>
            <person name="Bess C."/>
            <person name="Bickham C."/>
            <person name="Chaboub L."/>
            <person name="Chen D."/>
            <person name="Coyle M."/>
            <person name="Deiros D.R."/>
            <person name="Dinh H."/>
            <person name="Forbes L."/>
            <person name="Fowler G."/>
            <person name="Francisco L."/>
            <person name="Fu Q."/>
            <person name="Gubbala S."/>
            <person name="Hale W."/>
            <person name="Han Y."/>
            <person name="Hemphill L."/>
            <person name="Highlander S.K."/>
            <person name="Hirani K."/>
            <person name="Hogues M."/>
            <person name="Jackson L."/>
            <person name="Jakkamsetti A."/>
            <person name="Javaid M."/>
            <person name="Jiang H."/>
            <person name="Korchina V."/>
            <person name="Kovar C."/>
            <person name="Lara F."/>
            <person name="Lee S."/>
            <person name="Mata R."/>
            <person name="Mathew T."/>
            <person name="Moen C."/>
            <person name="Morales K."/>
            <person name="Munidasa M."/>
            <person name="Nazareth L."/>
            <person name="Ngo R."/>
            <person name="Nguyen L."/>
            <person name="Okwuonu G."/>
            <person name="Ongeri F."/>
            <person name="Patil S."/>
            <person name="Petrosino J."/>
            <person name="Pham C."/>
            <person name="Pham P."/>
            <person name="Pu L.-L."/>
            <person name="Puazo M."/>
            <person name="Raj R."/>
            <person name="Reid J."/>
            <person name="Rouhana J."/>
            <person name="Saada N."/>
            <person name="Shang Y."/>
            <person name="Simmons D."/>
            <person name="Thornton R."/>
            <person name="Warren J."/>
            <person name="Weissenberger G."/>
            <person name="Zhang J."/>
            <person name="Zhang L."/>
            <person name="Zhou C."/>
            <person name="Zhu D."/>
            <person name="Muzny D."/>
            <person name="Worley K."/>
            <person name="Gibbs R."/>
        </authorList>
    </citation>
    <scope>NUCLEOTIDE SEQUENCE [LARGE SCALE GENOMIC DNA]</scope>
    <source>
        <strain evidence="2 3">ATCC 49957</strain>
    </source>
</reference>
<evidence type="ECO:0000313" key="2">
    <source>
        <dbReference type="EMBL" id="EFH11422.1"/>
    </source>
</evidence>
<dbReference type="GO" id="GO:0030295">
    <property type="term" value="F:protein kinase activator activity"/>
    <property type="evidence" value="ECO:0007669"/>
    <property type="project" value="TreeGrafter"/>
</dbReference>
<dbReference type="Proteomes" id="UP000005324">
    <property type="component" value="Unassembled WGS sequence"/>
</dbReference>
<dbReference type="AlphaFoldDB" id="D5RMP5"/>
<dbReference type="HOGENOM" id="CLU_072531_5_2_5"/>
<comment type="caution">
    <text evidence="2">The sequence shown here is derived from an EMBL/GenBank/DDBJ whole genome shotgun (WGS) entry which is preliminary data.</text>
</comment>
<dbReference type="InterPro" id="IPR002178">
    <property type="entry name" value="PTS_EIIA_type-2_dom"/>
</dbReference>
<gene>
    <name evidence="2" type="ORF">HMPREF0731_2356</name>
</gene>
<dbReference type="PANTHER" id="PTHR47738:SF1">
    <property type="entry name" value="NITROGEN REGULATORY PROTEIN"/>
    <property type="match status" value="1"/>
</dbReference>
<dbReference type="EMBL" id="ADVL01000397">
    <property type="protein sequence ID" value="EFH11422.1"/>
    <property type="molecule type" value="Genomic_DNA"/>
</dbReference>
<proteinExistence type="predicted"/>
<dbReference type="SUPFAM" id="SSF55804">
    <property type="entry name" value="Phoshotransferase/anion transport protein"/>
    <property type="match status" value="1"/>
</dbReference>